<keyword evidence="4 7" id="KW-0808">Transferase</keyword>
<dbReference type="InterPro" id="IPR015424">
    <property type="entry name" value="PyrdxlP-dep_Trfase"/>
</dbReference>
<evidence type="ECO:0000313" key="10">
    <source>
        <dbReference type="Proteomes" id="UP001385499"/>
    </source>
</evidence>
<evidence type="ECO:0000256" key="7">
    <source>
        <dbReference type="RuleBase" id="RU000481"/>
    </source>
</evidence>
<dbReference type="PANTHER" id="PTHR46383">
    <property type="entry name" value="ASPARTATE AMINOTRANSFERASE"/>
    <property type="match status" value="1"/>
</dbReference>
<evidence type="ECO:0000256" key="4">
    <source>
        <dbReference type="ARBA" id="ARBA00022679"/>
    </source>
</evidence>
<dbReference type="NCBIfam" id="NF004769">
    <property type="entry name" value="PRK06107.1"/>
    <property type="match status" value="1"/>
</dbReference>
<evidence type="ECO:0000256" key="3">
    <source>
        <dbReference type="ARBA" id="ARBA00022576"/>
    </source>
</evidence>
<dbReference type="EC" id="2.6.1.-" evidence="7"/>
<sequence length="402" mass="42649">MSTFVPARRVSDISISPSTAAAQKARDLRNAGKDIVDMTVGEPDFDTPETVKAAGIAAIKAGETKYTPVNGTPALRDAVMHDFKRRLGLNFKSSQICVGGGGKQILFLALMASVEAGSEVIIPAPYWVSYPDMVIANGGKPVVVKCAEEDGFKLNPATLEAAITPATRWLVLNSPSNPTGAAYTEAELVALGEVLSRHPQVWVLCDEIYDQIWYTSGSAQTISAVVPAIADRTLIVNGVSKSYAMTGWRIGYAAGPQPLIDAINKLQSQMSSCPSSISQAAAAEALTGPQDFVTDSVAVYRERADLAVARLNAIPELSCLAPDGAFYLYPCCAGAIGKTTPSGQVLKSDLDFVIYLLEEVGVASIHGTAYGMSPYFRLSIATSTEVIEEACNRIEKACSQLK</sequence>
<keyword evidence="3 7" id="KW-0032">Aminotransferase</keyword>
<gene>
    <name evidence="9" type="ORF">V6575_09175</name>
</gene>
<dbReference type="RefSeq" id="WP_340274002.1">
    <property type="nucleotide sequence ID" value="NZ_JBAKIA010000005.1"/>
</dbReference>
<comment type="similarity">
    <text evidence="2 7">Belongs to the class-I pyridoxal-phosphate-dependent aminotransferase family.</text>
</comment>
<organism evidence="9 10">
    <name type="scientific">Roseibium algae</name>
    <dbReference type="NCBI Taxonomy" id="3123038"/>
    <lineage>
        <taxon>Bacteria</taxon>
        <taxon>Pseudomonadati</taxon>
        <taxon>Pseudomonadota</taxon>
        <taxon>Alphaproteobacteria</taxon>
        <taxon>Hyphomicrobiales</taxon>
        <taxon>Stappiaceae</taxon>
        <taxon>Roseibium</taxon>
    </lineage>
</organism>
<dbReference type="InterPro" id="IPR015421">
    <property type="entry name" value="PyrdxlP-dep_Trfase_major"/>
</dbReference>
<proteinExistence type="inferred from homology"/>
<reference evidence="9 10" key="1">
    <citation type="submission" date="2024-02" db="EMBL/GenBank/DDBJ databases">
        <title>Roseibium algae sp. nov., isolated from marine alga (Grateloupia sp.), showing potential in myo-inositol conversion.</title>
        <authorList>
            <person name="Wang Y."/>
        </authorList>
    </citation>
    <scope>NUCLEOTIDE SEQUENCE [LARGE SCALE GENOMIC DNA]</scope>
    <source>
        <strain evidence="9 10">H3510</strain>
    </source>
</reference>
<dbReference type="Gene3D" id="3.90.1150.10">
    <property type="entry name" value="Aspartate Aminotransferase, domain 1"/>
    <property type="match status" value="1"/>
</dbReference>
<dbReference type="InterPro" id="IPR004839">
    <property type="entry name" value="Aminotransferase_I/II_large"/>
</dbReference>
<dbReference type="EMBL" id="JBAKIA010000005">
    <property type="protein sequence ID" value="MEJ8474262.1"/>
    <property type="molecule type" value="Genomic_DNA"/>
</dbReference>
<keyword evidence="10" id="KW-1185">Reference proteome</keyword>
<evidence type="ECO:0000256" key="2">
    <source>
        <dbReference type="ARBA" id="ARBA00007441"/>
    </source>
</evidence>
<dbReference type="InterPro" id="IPR015422">
    <property type="entry name" value="PyrdxlP-dep_Trfase_small"/>
</dbReference>
<dbReference type="GO" id="GO:0004069">
    <property type="term" value="F:L-aspartate:2-oxoglutarate aminotransferase activity"/>
    <property type="evidence" value="ECO:0007669"/>
    <property type="project" value="UniProtKB-EC"/>
</dbReference>
<comment type="catalytic activity">
    <reaction evidence="6">
        <text>L-aspartate + 2-oxoglutarate = oxaloacetate + L-glutamate</text>
        <dbReference type="Rhea" id="RHEA:21824"/>
        <dbReference type="ChEBI" id="CHEBI:16452"/>
        <dbReference type="ChEBI" id="CHEBI:16810"/>
        <dbReference type="ChEBI" id="CHEBI:29985"/>
        <dbReference type="ChEBI" id="CHEBI:29991"/>
        <dbReference type="EC" id="2.6.1.1"/>
    </reaction>
</comment>
<dbReference type="SUPFAM" id="SSF53383">
    <property type="entry name" value="PLP-dependent transferases"/>
    <property type="match status" value="1"/>
</dbReference>
<protein>
    <recommendedName>
        <fullName evidence="7">Aminotransferase</fullName>
        <ecNumber evidence="7">2.6.1.-</ecNumber>
    </recommendedName>
</protein>
<dbReference type="Pfam" id="PF00155">
    <property type="entry name" value="Aminotran_1_2"/>
    <property type="match status" value="1"/>
</dbReference>
<comment type="cofactor">
    <cofactor evidence="1 7">
        <name>pyridoxal 5'-phosphate</name>
        <dbReference type="ChEBI" id="CHEBI:597326"/>
    </cofactor>
</comment>
<dbReference type="CDD" id="cd00609">
    <property type="entry name" value="AAT_like"/>
    <property type="match status" value="1"/>
</dbReference>
<evidence type="ECO:0000313" key="9">
    <source>
        <dbReference type="EMBL" id="MEJ8474262.1"/>
    </source>
</evidence>
<keyword evidence="5" id="KW-0663">Pyridoxal phosphate</keyword>
<dbReference type="InterPro" id="IPR004838">
    <property type="entry name" value="NHTrfase_class1_PyrdxlP-BS"/>
</dbReference>
<evidence type="ECO:0000259" key="8">
    <source>
        <dbReference type="Pfam" id="PF00155"/>
    </source>
</evidence>
<dbReference type="InterPro" id="IPR050596">
    <property type="entry name" value="AspAT/PAT-like"/>
</dbReference>
<feature type="domain" description="Aminotransferase class I/classII large" evidence="8">
    <location>
        <begin position="33"/>
        <end position="394"/>
    </location>
</feature>
<evidence type="ECO:0000256" key="6">
    <source>
        <dbReference type="ARBA" id="ARBA00049185"/>
    </source>
</evidence>
<dbReference type="PROSITE" id="PS00105">
    <property type="entry name" value="AA_TRANSFER_CLASS_1"/>
    <property type="match status" value="1"/>
</dbReference>
<accession>A0ABU8TJC5</accession>
<name>A0ABU8TJC5_9HYPH</name>
<dbReference type="Gene3D" id="3.40.640.10">
    <property type="entry name" value="Type I PLP-dependent aspartate aminotransferase-like (Major domain)"/>
    <property type="match status" value="1"/>
</dbReference>
<dbReference type="Proteomes" id="UP001385499">
    <property type="component" value="Unassembled WGS sequence"/>
</dbReference>
<comment type="caution">
    <text evidence="9">The sequence shown here is derived from an EMBL/GenBank/DDBJ whole genome shotgun (WGS) entry which is preliminary data.</text>
</comment>
<evidence type="ECO:0000256" key="5">
    <source>
        <dbReference type="ARBA" id="ARBA00022898"/>
    </source>
</evidence>
<evidence type="ECO:0000256" key="1">
    <source>
        <dbReference type="ARBA" id="ARBA00001933"/>
    </source>
</evidence>
<dbReference type="PANTHER" id="PTHR46383:SF1">
    <property type="entry name" value="ASPARTATE AMINOTRANSFERASE"/>
    <property type="match status" value="1"/>
</dbReference>